<name>A0A918TZX2_9RHOB</name>
<dbReference type="Pfam" id="PF00350">
    <property type="entry name" value="Dynamin_N"/>
    <property type="match status" value="1"/>
</dbReference>
<protein>
    <submittedName>
        <fullName evidence="2">Dynamin family protein</fullName>
    </submittedName>
</protein>
<dbReference type="InterPro" id="IPR027417">
    <property type="entry name" value="P-loop_NTPase"/>
</dbReference>
<dbReference type="AlphaFoldDB" id="A0A918TZX2"/>
<evidence type="ECO:0000313" key="2">
    <source>
        <dbReference type="EMBL" id="GHC66786.1"/>
    </source>
</evidence>
<dbReference type="Proteomes" id="UP000638981">
    <property type="component" value="Unassembled WGS sequence"/>
</dbReference>
<dbReference type="SUPFAM" id="SSF52540">
    <property type="entry name" value="P-loop containing nucleoside triphosphate hydrolases"/>
    <property type="match status" value="1"/>
</dbReference>
<comment type="caution">
    <text evidence="2">The sequence shown here is derived from an EMBL/GenBank/DDBJ whole genome shotgun (WGS) entry which is preliminary data.</text>
</comment>
<evidence type="ECO:0000313" key="3">
    <source>
        <dbReference type="Proteomes" id="UP000638981"/>
    </source>
</evidence>
<proteinExistence type="predicted"/>
<dbReference type="EMBL" id="BMYJ01000014">
    <property type="protein sequence ID" value="GHC66786.1"/>
    <property type="molecule type" value="Genomic_DNA"/>
</dbReference>
<dbReference type="RefSeq" id="WP_189413414.1">
    <property type="nucleotide sequence ID" value="NZ_BMYJ01000014.1"/>
</dbReference>
<gene>
    <name evidence="2" type="ORF">GCM10007315_34640</name>
</gene>
<organism evidence="2 3">
    <name type="scientific">Neogemmobacter tilapiae</name>
    <dbReference type="NCBI Taxonomy" id="875041"/>
    <lineage>
        <taxon>Bacteria</taxon>
        <taxon>Pseudomonadati</taxon>
        <taxon>Pseudomonadota</taxon>
        <taxon>Alphaproteobacteria</taxon>
        <taxon>Rhodobacterales</taxon>
        <taxon>Paracoccaceae</taxon>
        <taxon>Neogemmobacter</taxon>
    </lineage>
</organism>
<feature type="domain" description="Dynamin N-terminal" evidence="1">
    <location>
        <begin position="71"/>
        <end position="293"/>
    </location>
</feature>
<accession>A0A918TZX2</accession>
<evidence type="ECO:0000259" key="1">
    <source>
        <dbReference type="Pfam" id="PF00350"/>
    </source>
</evidence>
<keyword evidence="3" id="KW-1185">Reference proteome</keyword>
<reference evidence="2" key="2">
    <citation type="submission" date="2020-09" db="EMBL/GenBank/DDBJ databases">
        <authorList>
            <person name="Sun Q."/>
            <person name="Kim S."/>
        </authorList>
    </citation>
    <scope>NUCLEOTIDE SEQUENCE</scope>
    <source>
        <strain evidence="2">KCTC 23310</strain>
    </source>
</reference>
<dbReference type="InterPro" id="IPR045063">
    <property type="entry name" value="Dynamin_N"/>
</dbReference>
<sequence>MKDATENTGNSVQRPANAHLMAMGHEDLRPLTDAFTEARTALRRLSESDDARYSKRAGILMRQLDMFEPNVTLVGQVKAGKTALTNVLVGSPGLLPSDVNPWTTVVTGLHLNSRTAPRGTKSEFSFFDHDEWNRLVQTGGRLGELAERAGTGDEVERIQAQIVKMRDQSKARLGASFELLLGKSHKYGYYDNALIERYVCMGETDENGMPLDNKQGRFADITKSAEIFIDMPEYPGSICLRDTPGVNDTFMVREQITIRSLRGSEICLVVLSAHQALNTTDMALVRLISNFEKRQIILYVNRIDELPNPSMQIPEIRESIMETLRSKNAPYDAEIVFGSAKWAETALTGSLNELSEESQAALFDWAEANNHIAPEDPNAFLWMLSGVPDLQRAINKRILEGSGKRLLENIRSRVANLTAEVAAERNARQAFAVTGEVKMSPAEMRAEVEKLAQGSMSELDGATERLRVDLRQRLDKLQGSFLRRATDALIAHLERNGEQDSWNYDATGLRVLLRSAYFQFAAQTKKEVAGVYDKSTNAILDLYTRALGEELPGLKITPPPMAQVPPPVVVGKTIALDLASSWWKKWWGKRRGIEAIAADYAGLIEAEVAAIIDELEKTQIADMFGSISSTMVEFLNEQREALMRLTEDGPAASEMHNFQVSSHATEEALGDVLTALDRVAA</sequence>
<dbReference type="Gene3D" id="3.40.50.300">
    <property type="entry name" value="P-loop containing nucleotide triphosphate hydrolases"/>
    <property type="match status" value="1"/>
</dbReference>
<reference evidence="2" key="1">
    <citation type="journal article" date="2014" name="Int. J. Syst. Evol. Microbiol.">
        <title>Complete genome sequence of Corynebacterium casei LMG S-19264T (=DSM 44701T), isolated from a smear-ripened cheese.</title>
        <authorList>
            <consortium name="US DOE Joint Genome Institute (JGI-PGF)"/>
            <person name="Walter F."/>
            <person name="Albersmeier A."/>
            <person name="Kalinowski J."/>
            <person name="Ruckert C."/>
        </authorList>
    </citation>
    <scope>NUCLEOTIDE SEQUENCE</scope>
    <source>
        <strain evidence="2">KCTC 23310</strain>
    </source>
</reference>